<dbReference type="InterPro" id="IPR016194">
    <property type="entry name" value="SPOC-like_C_dom_sf"/>
</dbReference>
<evidence type="ECO:0000259" key="5">
    <source>
        <dbReference type="SMART" id="SM00559"/>
    </source>
</evidence>
<dbReference type="Pfam" id="PF02735">
    <property type="entry name" value="Ku"/>
    <property type="match status" value="1"/>
</dbReference>
<keyword evidence="3" id="KW-0227">DNA damage</keyword>
<dbReference type="InterPro" id="IPR009187">
    <property type="entry name" value="Prok_Ku"/>
</dbReference>
<evidence type="ECO:0000256" key="3">
    <source>
        <dbReference type="HAMAP-Rule" id="MF_01875"/>
    </source>
</evidence>
<feature type="region of interest" description="Disordered" evidence="4">
    <location>
        <begin position="256"/>
        <end position="317"/>
    </location>
</feature>
<comment type="function">
    <text evidence="3">With LigD forms a non-homologous end joining (NHEJ) DNA repair enzyme, which repairs dsDNA breaks with reduced fidelity. Binds linear dsDNA with 5'- and 3'- overhangs but not closed circular dsDNA nor ssDNA. Recruits and stimulates the ligase activity of LigD.</text>
</comment>
<protein>
    <recommendedName>
        <fullName evidence="3">Non-homologous end joining protein Ku</fullName>
    </recommendedName>
</protein>
<feature type="compositionally biased region" description="Low complexity" evidence="4">
    <location>
        <begin position="260"/>
        <end position="276"/>
    </location>
</feature>
<dbReference type="NCBIfam" id="TIGR02772">
    <property type="entry name" value="Ku_bact"/>
    <property type="match status" value="1"/>
</dbReference>
<gene>
    <name evidence="3" type="primary">ku</name>
    <name evidence="6" type="ORF">G1H10_07310</name>
</gene>
<name>A0A6L9S4B8_9ACTN</name>
<dbReference type="PANTHER" id="PTHR41251">
    <property type="entry name" value="NON-HOMOLOGOUS END JOINING PROTEIN KU"/>
    <property type="match status" value="1"/>
</dbReference>
<evidence type="ECO:0000256" key="2">
    <source>
        <dbReference type="ARBA" id="ARBA00023172"/>
    </source>
</evidence>
<dbReference type="FunFam" id="2.40.290.10:FF:000004">
    <property type="entry name" value="Non-homologous end joining protein Ku"/>
    <property type="match status" value="1"/>
</dbReference>
<organism evidence="6 7">
    <name type="scientific">Phytoactinopolyspora halotolerans</name>
    <dbReference type="NCBI Taxonomy" id="1981512"/>
    <lineage>
        <taxon>Bacteria</taxon>
        <taxon>Bacillati</taxon>
        <taxon>Actinomycetota</taxon>
        <taxon>Actinomycetes</taxon>
        <taxon>Jiangellales</taxon>
        <taxon>Jiangellaceae</taxon>
        <taxon>Phytoactinopolyspora</taxon>
    </lineage>
</organism>
<dbReference type="PANTHER" id="PTHR41251:SF1">
    <property type="entry name" value="NON-HOMOLOGOUS END JOINING PROTEIN KU"/>
    <property type="match status" value="1"/>
</dbReference>
<evidence type="ECO:0000256" key="1">
    <source>
        <dbReference type="ARBA" id="ARBA00023125"/>
    </source>
</evidence>
<evidence type="ECO:0000313" key="7">
    <source>
        <dbReference type="Proteomes" id="UP000475214"/>
    </source>
</evidence>
<dbReference type="RefSeq" id="WP_163734899.1">
    <property type="nucleotide sequence ID" value="NZ_JAAGOA010000004.1"/>
</dbReference>
<dbReference type="EMBL" id="JAAGOA010000004">
    <property type="protein sequence ID" value="NED99975.1"/>
    <property type="molecule type" value="Genomic_DNA"/>
</dbReference>
<feature type="compositionally biased region" description="Gly residues" evidence="4">
    <location>
        <begin position="277"/>
        <end position="294"/>
    </location>
</feature>
<comment type="caution">
    <text evidence="6">The sequence shown here is derived from an EMBL/GenBank/DDBJ whole genome shotgun (WGS) entry which is preliminary data.</text>
</comment>
<sequence length="317" mass="34589">MARPVWTGTISFGLVNIGVGLYSATENRDVSFHQFEEGTGKRVRNKRVAEGTDREVKYDDITKGYETDSGDHVIVTQEELEAVQPETSRTITIDDFVELAEIDPIYYQRSYYLAPRSEEQAHAYALLRDAMKESGLAGIAKLVMRNKEYLATIRAEGDVLVLNTMFFADEIRDPHEVADILPGQQELPQREFDTAVKLIEQLSTSWKPENYHDTYREQVLKLIEQKAKGEEVEVAEPEEPEDNVVDLVAALERSIEQARGSKSASGGGSKSTSSGGSKSGSGGTSKGRSSGGSKSGSRSKAGSKSGGKGKQSGKKAS</sequence>
<keyword evidence="3" id="KW-0234">DNA repair</keyword>
<dbReference type="GO" id="GO:0003690">
    <property type="term" value="F:double-stranded DNA binding"/>
    <property type="evidence" value="ECO:0007669"/>
    <property type="project" value="UniProtKB-UniRule"/>
</dbReference>
<proteinExistence type="inferred from homology"/>
<dbReference type="HAMAP" id="MF_01875">
    <property type="entry name" value="Prokaryotic_Ku"/>
    <property type="match status" value="1"/>
</dbReference>
<dbReference type="SUPFAM" id="SSF100939">
    <property type="entry name" value="SPOC domain-like"/>
    <property type="match status" value="1"/>
</dbReference>
<dbReference type="GO" id="GO:0006303">
    <property type="term" value="P:double-strand break repair via nonhomologous end joining"/>
    <property type="evidence" value="ECO:0007669"/>
    <property type="project" value="UniProtKB-UniRule"/>
</dbReference>
<dbReference type="CDD" id="cd00789">
    <property type="entry name" value="KU_like"/>
    <property type="match status" value="1"/>
</dbReference>
<dbReference type="PIRSF" id="PIRSF006493">
    <property type="entry name" value="Prok_Ku"/>
    <property type="match status" value="1"/>
</dbReference>
<dbReference type="AlphaFoldDB" id="A0A6L9S4B8"/>
<dbReference type="Gene3D" id="2.40.290.10">
    <property type="match status" value="1"/>
</dbReference>
<keyword evidence="2 3" id="KW-0233">DNA recombination</keyword>
<evidence type="ECO:0000313" key="6">
    <source>
        <dbReference type="EMBL" id="NED99975.1"/>
    </source>
</evidence>
<dbReference type="Proteomes" id="UP000475214">
    <property type="component" value="Unassembled WGS sequence"/>
</dbReference>
<reference evidence="6 7" key="1">
    <citation type="submission" date="2020-02" db="EMBL/GenBank/DDBJ databases">
        <authorList>
            <person name="Li X.-J."/>
            <person name="Han X.-M."/>
        </authorList>
    </citation>
    <scope>NUCLEOTIDE SEQUENCE [LARGE SCALE GENOMIC DNA]</scope>
    <source>
        <strain evidence="6 7">CCTCC AB 2017055</strain>
    </source>
</reference>
<dbReference type="GO" id="GO:0006310">
    <property type="term" value="P:DNA recombination"/>
    <property type="evidence" value="ECO:0007669"/>
    <property type="project" value="UniProtKB-KW"/>
</dbReference>
<comment type="similarity">
    <text evidence="3">Belongs to the prokaryotic Ku family.</text>
</comment>
<comment type="subunit">
    <text evidence="3">Homodimer. Interacts with LigD.</text>
</comment>
<accession>A0A6L9S4B8</accession>
<keyword evidence="1 3" id="KW-0238">DNA-binding</keyword>
<feature type="domain" description="Ku" evidence="5">
    <location>
        <begin position="53"/>
        <end position="182"/>
    </location>
</feature>
<evidence type="ECO:0000256" key="4">
    <source>
        <dbReference type="SAM" id="MobiDB-lite"/>
    </source>
</evidence>
<keyword evidence="7" id="KW-1185">Reference proteome</keyword>
<dbReference type="SMART" id="SM00559">
    <property type="entry name" value="Ku78"/>
    <property type="match status" value="1"/>
</dbReference>
<dbReference type="InterPro" id="IPR006164">
    <property type="entry name" value="DNA_bd_Ku70/Ku80"/>
</dbReference>